<dbReference type="EMBL" id="FN647953">
    <property type="protein sequence ID" value="CBJ29041.1"/>
    <property type="molecule type" value="Genomic_DNA"/>
</dbReference>
<evidence type="ECO:0000313" key="2">
    <source>
        <dbReference type="Proteomes" id="UP000002630"/>
    </source>
</evidence>
<evidence type="ECO:0008006" key="3">
    <source>
        <dbReference type="Google" id="ProtNLM"/>
    </source>
</evidence>
<reference evidence="1 2" key="1">
    <citation type="journal article" date="2010" name="Nature">
        <title>The Ectocarpus genome and the independent evolution of multicellularity in brown algae.</title>
        <authorList>
            <person name="Cock J.M."/>
            <person name="Sterck L."/>
            <person name="Rouze P."/>
            <person name="Scornet D."/>
            <person name="Allen A.E."/>
            <person name="Amoutzias G."/>
            <person name="Anthouard V."/>
            <person name="Artiguenave F."/>
            <person name="Aury J.M."/>
            <person name="Badger J.H."/>
            <person name="Beszteri B."/>
            <person name="Billiau K."/>
            <person name="Bonnet E."/>
            <person name="Bothwell J.H."/>
            <person name="Bowler C."/>
            <person name="Boyen C."/>
            <person name="Brownlee C."/>
            <person name="Carrano C.J."/>
            <person name="Charrier B."/>
            <person name="Cho G.Y."/>
            <person name="Coelho S.M."/>
            <person name="Collen J."/>
            <person name="Corre E."/>
            <person name="Da Silva C."/>
            <person name="Delage L."/>
            <person name="Delaroque N."/>
            <person name="Dittami S.M."/>
            <person name="Doulbeau S."/>
            <person name="Elias M."/>
            <person name="Farnham G."/>
            <person name="Gachon C.M."/>
            <person name="Gschloessl B."/>
            <person name="Heesch S."/>
            <person name="Jabbari K."/>
            <person name="Jubin C."/>
            <person name="Kawai H."/>
            <person name="Kimura K."/>
            <person name="Kloareg B."/>
            <person name="Kupper F.C."/>
            <person name="Lang D."/>
            <person name="Le Bail A."/>
            <person name="Leblanc C."/>
            <person name="Lerouge P."/>
            <person name="Lohr M."/>
            <person name="Lopez P.J."/>
            <person name="Martens C."/>
            <person name="Maumus F."/>
            <person name="Michel G."/>
            <person name="Miranda-Saavedra D."/>
            <person name="Morales J."/>
            <person name="Moreau H."/>
            <person name="Motomura T."/>
            <person name="Nagasato C."/>
            <person name="Napoli C.A."/>
            <person name="Nelson D.R."/>
            <person name="Nyvall-Collen P."/>
            <person name="Peters A.F."/>
            <person name="Pommier C."/>
            <person name="Potin P."/>
            <person name="Poulain J."/>
            <person name="Quesneville H."/>
            <person name="Read B."/>
            <person name="Rensing S.A."/>
            <person name="Ritter A."/>
            <person name="Rousvoal S."/>
            <person name="Samanta M."/>
            <person name="Samson G."/>
            <person name="Schroeder D.C."/>
            <person name="Segurens B."/>
            <person name="Strittmatter M."/>
            <person name="Tonon T."/>
            <person name="Tregear J.W."/>
            <person name="Valentin K."/>
            <person name="von Dassow P."/>
            <person name="Yamagishi T."/>
            <person name="Van de Peer Y."/>
            <person name="Wincker P."/>
        </authorList>
    </citation>
    <scope>NUCLEOTIDE SEQUENCE [LARGE SCALE GENOMIC DNA]</scope>
    <source>
        <strain evidence="2">Ec32 / CCAP1310/4</strain>
    </source>
</reference>
<dbReference type="OrthoDB" id="10608236at2759"/>
<evidence type="ECO:0000313" key="1">
    <source>
        <dbReference type="EMBL" id="CBJ29041.1"/>
    </source>
</evidence>
<accession>D7FJD8</accession>
<dbReference type="InParanoid" id="D7FJD8"/>
<name>D7FJD8_ECTSI</name>
<keyword evidence="2" id="KW-1185">Reference proteome</keyword>
<proteinExistence type="predicted"/>
<organism evidence="1 2">
    <name type="scientific">Ectocarpus siliculosus</name>
    <name type="common">Brown alga</name>
    <name type="synonym">Conferva siliculosa</name>
    <dbReference type="NCBI Taxonomy" id="2880"/>
    <lineage>
        <taxon>Eukaryota</taxon>
        <taxon>Sar</taxon>
        <taxon>Stramenopiles</taxon>
        <taxon>Ochrophyta</taxon>
        <taxon>PX clade</taxon>
        <taxon>Phaeophyceae</taxon>
        <taxon>Ectocarpales</taxon>
        <taxon>Ectocarpaceae</taxon>
        <taxon>Ectocarpus</taxon>
    </lineage>
</organism>
<protein>
    <recommendedName>
        <fullName evidence="3">YbjN domain-containing protein</fullName>
    </recommendedName>
</protein>
<dbReference type="AlphaFoldDB" id="D7FJD8"/>
<dbReference type="Proteomes" id="UP000002630">
    <property type="component" value="Linkage Group LG17"/>
</dbReference>
<sequence>MASYKTQCEEVLRSKGIANFARRVGRGNSDWETLVFDVGVDGWSAHFSVNINQKGNMVHILSQPEWKTMPSSKLAQTLLFVTLLNWEVAVGSVDLDMNDGEVRYKTTAEFGEAKDIKPILATFLDYHFSCGLRYLKAFIAIRDENVSAERAMEIAGHRGGGSSDGLLAEIVRTTLQ</sequence>
<dbReference type="EMBL" id="FN649742">
    <property type="protein sequence ID" value="CBJ29041.1"/>
    <property type="molecule type" value="Genomic_DNA"/>
</dbReference>
<gene>
    <name evidence="1" type="ORF">Esi_0133_0037</name>
</gene>